<dbReference type="AlphaFoldDB" id="A0A152A610"/>
<dbReference type="InterPro" id="IPR029058">
    <property type="entry name" value="AB_hydrolase_fold"/>
</dbReference>
<organism evidence="2 3">
    <name type="scientific">Tieghemostelium lacteum</name>
    <name type="common">Slime mold</name>
    <name type="synonym">Dictyostelium lacteum</name>
    <dbReference type="NCBI Taxonomy" id="361077"/>
    <lineage>
        <taxon>Eukaryota</taxon>
        <taxon>Amoebozoa</taxon>
        <taxon>Evosea</taxon>
        <taxon>Eumycetozoa</taxon>
        <taxon>Dictyostelia</taxon>
        <taxon>Dictyosteliales</taxon>
        <taxon>Raperosteliaceae</taxon>
        <taxon>Tieghemostelium</taxon>
    </lineage>
</organism>
<keyword evidence="1" id="KW-0732">Signal</keyword>
<evidence type="ECO:0000313" key="3">
    <source>
        <dbReference type="Proteomes" id="UP000076078"/>
    </source>
</evidence>
<dbReference type="EMBL" id="LODT01000006">
    <property type="protein sequence ID" value="KYR01545.1"/>
    <property type="molecule type" value="Genomic_DNA"/>
</dbReference>
<dbReference type="OrthoDB" id="6020543at2759"/>
<dbReference type="Proteomes" id="UP000076078">
    <property type="component" value="Unassembled WGS sequence"/>
</dbReference>
<accession>A0A152A610</accession>
<feature type="chain" id="PRO_5007593664" evidence="1">
    <location>
        <begin position="22"/>
        <end position="335"/>
    </location>
</feature>
<proteinExistence type="predicted"/>
<dbReference type="Gene3D" id="3.40.50.1820">
    <property type="entry name" value="alpha/beta hydrolase"/>
    <property type="match status" value="2"/>
</dbReference>
<reference evidence="2 3" key="1">
    <citation type="submission" date="2015-12" db="EMBL/GenBank/DDBJ databases">
        <title>Dictyostelia acquired genes for synthesis and detection of signals that induce cell-type specialization by lateral gene transfer from prokaryotes.</title>
        <authorList>
            <person name="Gloeckner G."/>
            <person name="Schaap P."/>
        </authorList>
    </citation>
    <scope>NUCLEOTIDE SEQUENCE [LARGE SCALE GENOMIC DNA]</scope>
    <source>
        <strain evidence="2 3">TK</strain>
    </source>
</reference>
<protein>
    <submittedName>
        <fullName evidence="2">Polyhydroxybutyrate depolymerase</fullName>
    </submittedName>
</protein>
<dbReference type="OMA" id="GNDCPAN"/>
<name>A0A152A610_TIELA</name>
<evidence type="ECO:0000256" key="1">
    <source>
        <dbReference type="SAM" id="SignalP"/>
    </source>
</evidence>
<feature type="signal peptide" evidence="1">
    <location>
        <begin position="1"/>
        <end position="21"/>
    </location>
</feature>
<keyword evidence="3" id="KW-1185">Reference proteome</keyword>
<dbReference type="PANTHER" id="PTHR42972">
    <property type="entry name" value="TOL-PAL SYSTEM PROTEIN TOLB"/>
    <property type="match status" value="1"/>
</dbReference>
<sequence length="335" mass="36724">MIKNIVIVLLLLVYCSTNILGKNSSNQITVSGISSGGFFAVQFHVAFSSIVEGAGIIAGGPYYCANGNVDTALSSCMVAPELISIDELIGATEYAADLLTIDATSNLQNSKVWLFSGTADTIVKSGVVLKLEEYYENYLTDPSTQIKTVYNYSAEHSYPTNNFGNSCDYLGPDYINNCNIDSAWEILTFLNDYTLSPPNSTFSSDNIIELDQSSFIPFGYSTTSAGLYSYAYAYVPTQCQRGTTQCSFHIVFHGCEQTIPMIGDTFYMNTGYNQIADTNNIIILYPQALATELNPKGCFDWWGFAGEDYASQDGAQMSTVKSMLDSLVSKYDFRI</sequence>
<dbReference type="SUPFAM" id="SSF53474">
    <property type="entry name" value="alpha/beta-Hydrolases"/>
    <property type="match status" value="1"/>
</dbReference>
<dbReference type="STRING" id="361077.A0A152A610"/>
<comment type="caution">
    <text evidence="2">The sequence shown here is derived from an EMBL/GenBank/DDBJ whole genome shotgun (WGS) entry which is preliminary data.</text>
</comment>
<evidence type="ECO:0000313" key="2">
    <source>
        <dbReference type="EMBL" id="KYR01545.1"/>
    </source>
</evidence>
<gene>
    <name evidence="2" type="ORF">DLAC_01539</name>
</gene>
<dbReference type="InParanoid" id="A0A152A610"/>
<dbReference type="PANTHER" id="PTHR42972:SF8">
    <property type="entry name" value="POLYHYDROXYBUTYRATE DEPOLYMERASE"/>
    <property type="match status" value="1"/>
</dbReference>